<comment type="caution">
    <text evidence="2">The sequence shown here is derived from an EMBL/GenBank/DDBJ whole genome shotgun (WGS) entry which is preliminary data.</text>
</comment>
<dbReference type="EMBL" id="SQQU01000148">
    <property type="protein sequence ID" value="MQS33651.1"/>
    <property type="molecule type" value="Genomic_DNA"/>
</dbReference>
<organism evidence="2 3">
    <name type="scientific">Escherichia coli</name>
    <dbReference type="NCBI Taxonomy" id="562"/>
    <lineage>
        <taxon>Bacteria</taxon>
        <taxon>Pseudomonadati</taxon>
        <taxon>Pseudomonadota</taxon>
        <taxon>Gammaproteobacteria</taxon>
        <taxon>Enterobacterales</taxon>
        <taxon>Enterobacteriaceae</taxon>
        <taxon>Escherichia</taxon>
    </lineage>
</organism>
<dbReference type="InterPro" id="IPR029044">
    <property type="entry name" value="Nucleotide-diphossugar_trans"/>
</dbReference>
<evidence type="ECO:0000259" key="1">
    <source>
        <dbReference type="Pfam" id="PF00535"/>
    </source>
</evidence>
<protein>
    <submittedName>
        <fullName evidence="2">Glycosyltransferase family 2 protein</fullName>
    </submittedName>
</protein>
<sequence>MKNHKVSIIIPCFNNEKTIERCVLSALKQTHRNIEIICINDGSSDNSWNILKKLSSLYGNVFAFNNEDNSGPSFSRNKGVSLSTGHFLSFLDADDYWHPKKLELQLSFINDENLDFLGSTCSIGEKNNQEINQEIKKEHLKLKIISFNMMLFKNYFQTPAVIMKRDIFIPFNENQRFSEDYMSWLVIVYNKKNKCGLIYGRDLVFLDKFNFGVSGLSGNLWLMEKWELKNIFNFLLKGKIMAVPAILFSLIKYGRRCALTKKNKGKGNK</sequence>
<reference evidence="2 3" key="1">
    <citation type="journal article" date="2019" name="Microorganisms">
        <title>Characteristics of Carbapenem-Resistant and Colistin-Resistant Escherichia coli Co-Producing NDM-1 and MCR-1 from Pig Farms in China.</title>
        <authorList>
            <person name="Peng Z."/>
            <person name="Li X."/>
            <person name="Hu Z."/>
            <person name="Li Z."/>
            <person name="Lv Y."/>
            <person name="Lei M."/>
            <person name="Wu B."/>
            <person name="Chen H."/>
            <person name="Wang X."/>
        </authorList>
    </citation>
    <scope>NUCLEOTIDE SEQUENCE [LARGE SCALE GENOMIC DNA]</scope>
    <source>
        <strain evidence="2 3">RXD010</strain>
    </source>
</reference>
<dbReference type="RefSeq" id="WP_000788525.1">
    <property type="nucleotide sequence ID" value="NZ_AP024207.1"/>
</dbReference>
<dbReference type="SUPFAM" id="SSF53448">
    <property type="entry name" value="Nucleotide-diphospho-sugar transferases"/>
    <property type="match status" value="1"/>
</dbReference>
<accession>A0AA44A4V6</accession>
<dbReference type="PANTHER" id="PTHR22916:SF3">
    <property type="entry name" value="UDP-GLCNAC:BETAGAL BETA-1,3-N-ACETYLGLUCOSAMINYLTRANSFERASE-LIKE PROTEIN 1"/>
    <property type="match status" value="1"/>
</dbReference>
<evidence type="ECO:0000313" key="3">
    <source>
        <dbReference type="Proteomes" id="UP000460351"/>
    </source>
</evidence>
<dbReference type="Gene3D" id="3.90.550.10">
    <property type="entry name" value="Spore Coat Polysaccharide Biosynthesis Protein SpsA, Chain A"/>
    <property type="match status" value="1"/>
</dbReference>
<name>A0AA44A4V6_ECOLX</name>
<dbReference type="CDD" id="cd00761">
    <property type="entry name" value="Glyco_tranf_GTA_type"/>
    <property type="match status" value="1"/>
</dbReference>
<dbReference type="PANTHER" id="PTHR22916">
    <property type="entry name" value="GLYCOSYLTRANSFERASE"/>
    <property type="match status" value="1"/>
</dbReference>
<dbReference type="GO" id="GO:0016758">
    <property type="term" value="F:hexosyltransferase activity"/>
    <property type="evidence" value="ECO:0007669"/>
    <property type="project" value="UniProtKB-ARBA"/>
</dbReference>
<gene>
    <name evidence="2" type="ORF">E4K51_26995</name>
</gene>
<feature type="domain" description="Glycosyltransferase 2-like" evidence="1">
    <location>
        <begin position="7"/>
        <end position="153"/>
    </location>
</feature>
<proteinExistence type="predicted"/>
<dbReference type="AlphaFoldDB" id="A0AA44A4V6"/>
<dbReference type="Pfam" id="PF00535">
    <property type="entry name" value="Glycos_transf_2"/>
    <property type="match status" value="1"/>
</dbReference>
<dbReference type="InterPro" id="IPR001173">
    <property type="entry name" value="Glyco_trans_2-like"/>
</dbReference>
<dbReference type="Proteomes" id="UP000460351">
    <property type="component" value="Unassembled WGS sequence"/>
</dbReference>
<evidence type="ECO:0000313" key="2">
    <source>
        <dbReference type="EMBL" id="MQS33651.1"/>
    </source>
</evidence>